<keyword evidence="5" id="KW-1185">Reference proteome</keyword>
<dbReference type="PANTHER" id="PTHR22963:SF39">
    <property type="entry name" value="DUMPY"/>
    <property type="match status" value="1"/>
</dbReference>
<comment type="caution">
    <text evidence="1">Lacks conserved residue(s) required for the propagation of feature annotation.</text>
</comment>
<organism evidence="4 5">
    <name type="scientific">Halocaridina rubra</name>
    <name type="common">Hawaiian red shrimp</name>
    <dbReference type="NCBI Taxonomy" id="373956"/>
    <lineage>
        <taxon>Eukaryota</taxon>
        <taxon>Metazoa</taxon>
        <taxon>Ecdysozoa</taxon>
        <taxon>Arthropoda</taxon>
        <taxon>Crustacea</taxon>
        <taxon>Multicrustacea</taxon>
        <taxon>Malacostraca</taxon>
        <taxon>Eumalacostraca</taxon>
        <taxon>Eucarida</taxon>
        <taxon>Decapoda</taxon>
        <taxon>Pleocyemata</taxon>
        <taxon>Caridea</taxon>
        <taxon>Atyoidea</taxon>
        <taxon>Atyidae</taxon>
        <taxon>Halocaridina</taxon>
    </lineage>
</organism>
<evidence type="ECO:0000256" key="1">
    <source>
        <dbReference type="PROSITE-ProRule" id="PRU00076"/>
    </source>
</evidence>
<keyword evidence="1" id="KW-0245">EGF-like domain</keyword>
<feature type="signal peptide" evidence="2">
    <location>
        <begin position="1"/>
        <end position="18"/>
    </location>
</feature>
<keyword evidence="1" id="KW-1015">Disulfide bond</keyword>
<dbReference type="PANTHER" id="PTHR22963">
    <property type="entry name" value="ENDOGLIN-RELATED"/>
    <property type="match status" value="1"/>
</dbReference>
<dbReference type="PROSITE" id="PS01186">
    <property type="entry name" value="EGF_2"/>
    <property type="match status" value="2"/>
</dbReference>
<dbReference type="PROSITE" id="PS50026">
    <property type="entry name" value="EGF_3"/>
    <property type="match status" value="3"/>
</dbReference>
<dbReference type="AlphaFoldDB" id="A0AAN8WHX2"/>
<accession>A0AAN8WHX2</accession>
<feature type="domain" description="EGF-like" evidence="3">
    <location>
        <begin position="400"/>
        <end position="437"/>
    </location>
</feature>
<feature type="domain" description="EGF-like" evidence="3">
    <location>
        <begin position="441"/>
        <end position="485"/>
    </location>
</feature>
<evidence type="ECO:0000313" key="4">
    <source>
        <dbReference type="EMBL" id="KAK7008174.1"/>
    </source>
</evidence>
<dbReference type="InterPro" id="IPR000742">
    <property type="entry name" value="EGF"/>
</dbReference>
<feature type="chain" id="PRO_5042983704" description="EGF-like domain-containing protein" evidence="2">
    <location>
        <begin position="19"/>
        <end position="562"/>
    </location>
</feature>
<dbReference type="SMART" id="SM00181">
    <property type="entry name" value="EGF"/>
    <property type="match status" value="9"/>
</dbReference>
<feature type="disulfide bond" evidence="1">
    <location>
        <begin position="403"/>
        <end position="413"/>
    </location>
</feature>
<dbReference type="EMBL" id="JAXCGZ010023498">
    <property type="protein sequence ID" value="KAK7008174.1"/>
    <property type="molecule type" value="Genomic_DNA"/>
</dbReference>
<evidence type="ECO:0000256" key="2">
    <source>
        <dbReference type="SAM" id="SignalP"/>
    </source>
</evidence>
<dbReference type="Proteomes" id="UP001381693">
    <property type="component" value="Unassembled WGS sequence"/>
</dbReference>
<protein>
    <recommendedName>
        <fullName evidence="3">EGF-like domain-containing protein</fullName>
    </recommendedName>
</protein>
<keyword evidence="2" id="KW-0732">Signal</keyword>
<proteinExistence type="predicted"/>
<evidence type="ECO:0000259" key="3">
    <source>
        <dbReference type="PROSITE" id="PS50026"/>
    </source>
</evidence>
<reference evidence="4 5" key="1">
    <citation type="submission" date="2023-11" db="EMBL/GenBank/DDBJ databases">
        <title>Halocaridina rubra genome assembly.</title>
        <authorList>
            <person name="Smith C."/>
        </authorList>
    </citation>
    <scope>NUCLEOTIDE SEQUENCE [LARGE SCALE GENOMIC DNA]</scope>
    <source>
        <strain evidence="4">EP-1</strain>
        <tissue evidence="4">Whole</tissue>
    </source>
</reference>
<evidence type="ECO:0000313" key="5">
    <source>
        <dbReference type="Proteomes" id="UP001381693"/>
    </source>
</evidence>
<sequence>MRLLIALGLALLVVDTWAQRSSSFPFAPLVPLAPIAVFPERGGFQGRITSPAIPSSIRQSAFSGDACSTSPCGPNTRCEVNRRGIALCRCLDDFVPDGNTINGCKPQCVNDNDCPDDYRCRASKCVRVCVTGACGLHADCDARNHRAVCRCPDNYNGDPYQQCKRIETQVQFDPVSRLPPDPCSPNPCGTNADCRTRGEQPVCTCPIGHEGNPLISCRRGECIEANDCPDHLTCQRLRCINPCQEVNCGIEADCTVKSHQPICSCPRGLGGDPFVRCRKLDPCEPSPCGRNTNCKINRNNDQQAVCSCISNYIGDPLTGCRPECERDTDCNRNMACRNDICINPCTNACGTDAFCEVTNHRAVCQCPQYYEGDPYSRCFAECTKHDDCRSYQACYQLKCIDPCEGSCGIGANCKVEDHKAICSCPKDFTGHPFDRCKPFTPEDLCFPNPCGSQANCEPGFDSSGNDRPVCTCPRGYIGNPLVACQRGECQSNEDCRSHEACYNYMCENPCYFNQRSVCGESAVCNVKNHQPVCSCPPGYDGNPLTECRIRRSGPGFSIGHGL</sequence>
<feature type="domain" description="EGF-like" evidence="3">
    <location>
        <begin position="179"/>
        <end position="218"/>
    </location>
</feature>
<name>A0AAN8WHX2_HALRR</name>
<gene>
    <name evidence="4" type="ORF">SK128_009294</name>
</gene>
<comment type="caution">
    <text evidence="4">The sequence shown here is derived from an EMBL/GenBank/DDBJ whole genome shotgun (WGS) entry which is preliminary data.</text>
</comment>